<comment type="caution">
    <text evidence="1">The sequence shown here is derived from an EMBL/GenBank/DDBJ whole genome shotgun (WGS) entry which is preliminary data.</text>
</comment>
<proteinExistence type="predicted"/>
<evidence type="ECO:0000313" key="1">
    <source>
        <dbReference type="EMBL" id="OEV45296.1"/>
    </source>
</evidence>
<accession>A0AB36G060</accession>
<sequence length="94" mass="10948">MIVYLFDSSKFDKNSKTIFSQIKSCKSDKDRELKIIGTHSLSLSNEQKTKIRNQVNQETGGVSLEFFELKEDIKEEKDCEKRSEEIINFILPDN</sequence>
<dbReference type="EMBL" id="MJVJ01000122">
    <property type="protein sequence ID" value="OEV45296.1"/>
    <property type="molecule type" value="Genomic_DNA"/>
</dbReference>
<protein>
    <submittedName>
        <fullName evidence="1">Uncharacterized protein</fullName>
    </submittedName>
</protein>
<dbReference type="Proteomes" id="UP000865560">
    <property type="component" value="Unassembled WGS sequence"/>
</dbReference>
<evidence type="ECO:0000313" key="2">
    <source>
        <dbReference type="Proteomes" id="UP000865560"/>
    </source>
</evidence>
<reference evidence="1 2" key="1">
    <citation type="submission" date="2016-09" db="EMBL/GenBank/DDBJ databases">
        <title>Campylobacter from American crows.</title>
        <authorList>
            <person name="Weis A.M."/>
            <person name="Weimer B.C."/>
            <person name="Townsend A.K."/>
            <person name="Taff C."/>
        </authorList>
    </citation>
    <scope>NUCLEOTIDE SEQUENCE [LARGE SCALE GENOMIC DNA]</scope>
    <source>
        <strain evidence="1 2">BCW_3791</strain>
    </source>
</reference>
<dbReference type="RefSeq" id="WP_070261635.1">
    <property type="nucleotide sequence ID" value="NZ_MJVJ01000122.1"/>
</dbReference>
<dbReference type="AlphaFoldDB" id="A0AB36G060"/>
<name>A0AB36G060_CAMJU</name>
<organism evidence="1 2">
    <name type="scientific">Campylobacter jejuni</name>
    <dbReference type="NCBI Taxonomy" id="197"/>
    <lineage>
        <taxon>Bacteria</taxon>
        <taxon>Pseudomonadati</taxon>
        <taxon>Campylobacterota</taxon>
        <taxon>Epsilonproteobacteria</taxon>
        <taxon>Campylobacterales</taxon>
        <taxon>Campylobacteraceae</taxon>
        <taxon>Campylobacter</taxon>
    </lineage>
</organism>
<gene>
    <name evidence="1" type="ORF">AJY60_09225</name>
</gene>